<evidence type="ECO:0000313" key="6">
    <source>
        <dbReference type="Proteomes" id="UP000093737"/>
    </source>
</evidence>
<proteinExistence type="predicted"/>
<reference evidence="5 6" key="3">
    <citation type="submission" date="2016-05" db="EMBL/GenBank/DDBJ databases">
        <authorList>
            <person name="Ramsay J.P."/>
        </authorList>
    </citation>
    <scope>NUCLEOTIDE SEQUENCE [LARGE SCALE GENOMIC DNA]</scope>
    <source>
        <strain evidence="5 6">NZP2042</strain>
    </source>
</reference>
<sequence>MALVSSREFNDHVCDGTPYGDLILDSQNRDDLHRPRDWVQGSPEADVFLGGDGTDFVKAGGGNDYVRGGDGRDILFGEEGNDSVHGDGGDDQLYGGFNNDYLYGDGGNDLLDGGRGDDHLLGGGGSDKFVFEAQSGNDIVWDFEAGHDMLRINGAMTNGAYPTVEELAGRAHQVGQDTVVELEAGNTITLSNVSADDVHAHANLYFFV</sequence>
<dbReference type="AlphaFoldDB" id="M5AM51"/>
<dbReference type="SUPFAM" id="SSF51120">
    <property type="entry name" value="beta-Roll"/>
    <property type="match status" value="1"/>
</dbReference>
<dbReference type="PANTHER" id="PTHR38340:SF1">
    <property type="entry name" value="S-LAYER PROTEIN"/>
    <property type="match status" value="1"/>
</dbReference>
<keyword evidence="2" id="KW-0964">Secreted</keyword>
<dbReference type="Pfam" id="PF00353">
    <property type="entry name" value="HemolysinCabind"/>
    <property type="match status" value="2"/>
</dbReference>
<dbReference type="Proteomes" id="UP000093748">
    <property type="component" value="Unassembled WGS sequence"/>
</dbReference>
<evidence type="ECO:0000256" key="1">
    <source>
        <dbReference type="ARBA" id="ARBA00004613"/>
    </source>
</evidence>
<reference evidence="4" key="5">
    <citation type="submission" date="2016-06" db="EMBL/GenBank/DDBJ databases">
        <authorList>
            <person name="Kjaerup R.B."/>
            <person name="Dalgaard T.S."/>
            <person name="Juul-Madsen H.R."/>
        </authorList>
    </citation>
    <scope>NUCLEOTIDE SEQUENCE</scope>
    <source>
        <strain evidence="4">R7ANS::ICEMlSym2042</strain>
    </source>
</reference>
<comment type="subcellular location">
    <subcellularLocation>
        <location evidence="1">Secreted</location>
    </subcellularLocation>
</comment>
<dbReference type="RefSeq" id="WP_019863231.1">
    <property type="nucleotide sequence ID" value="NZ_CP033334.1"/>
</dbReference>
<reference evidence="3" key="1">
    <citation type="submission" date="2012-10" db="EMBL/GenBank/DDBJ databases">
        <authorList>
            <person name="Maita H."/>
            <person name="Sato S."/>
        </authorList>
    </citation>
    <scope>NUCLEOTIDE SEQUENCE</scope>
    <source>
        <strain evidence="3">NZP2037</strain>
    </source>
</reference>
<dbReference type="InterPro" id="IPR011049">
    <property type="entry name" value="Serralysin-like_metalloprot_C"/>
</dbReference>
<dbReference type="Gene3D" id="2.150.10.10">
    <property type="entry name" value="Serralysin-like metalloprotease, C-terminal"/>
    <property type="match status" value="2"/>
</dbReference>
<reference evidence="7" key="4">
    <citation type="submission" date="2016-06" db="EMBL/GenBank/DDBJ databases">
        <title>NZP2037 Pacbio-Illumina hybrid assembly.</title>
        <authorList>
            <person name="Ramsay J.P."/>
        </authorList>
    </citation>
    <scope>NUCLEOTIDE SEQUENCE [LARGE SCALE GENOMIC DNA]</scope>
    <source>
        <strain evidence="7">R7ANS::ICEMlSym2042</strain>
    </source>
</reference>
<dbReference type="EMBL" id="LZTJ01000002">
    <property type="protein sequence ID" value="OBP79966.1"/>
    <property type="molecule type" value="Genomic_DNA"/>
</dbReference>
<dbReference type="PANTHER" id="PTHR38340">
    <property type="entry name" value="S-LAYER PROTEIN"/>
    <property type="match status" value="1"/>
</dbReference>
<dbReference type="EMBL" id="AP012557">
    <property type="protein sequence ID" value="BAN09570.1"/>
    <property type="molecule type" value="Genomic_DNA"/>
</dbReference>
<evidence type="ECO:0000313" key="5">
    <source>
        <dbReference type="EMBL" id="OBQ59027.1"/>
    </source>
</evidence>
<dbReference type="GO" id="GO:0005509">
    <property type="term" value="F:calcium ion binding"/>
    <property type="evidence" value="ECO:0007669"/>
    <property type="project" value="InterPro"/>
</dbReference>
<gene>
    <name evidence="5" type="ORF">A8145_25555</name>
    <name evidence="4" type="ORF">BAE39_26925</name>
</gene>
<evidence type="ECO:0000313" key="3">
    <source>
        <dbReference type="EMBL" id="BAN09570.1"/>
    </source>
</evidence>
<evidence type="ECO:0000313" key="7">
    <source>
        <dbReference type="Proteomes" id="UP000093748"/>
    </source>
</evidence>
<accession>M5AM51</accession>
<evidence type="ECO:0000313" key="4">
    <source>
        <dbReference type="EMBL" id="OBP79966.1"/>
    </source>
</evidence>
<dbReference type="EMBL" id="LYTK01000023">
    <property type="protein sequence ID" value="OBQ59027.1"/>
    <property type="molecule type" value="Genomic_DNA"/>
</dbReference>
<dbReference type="InterPro" id="IPR001343">
    <property type="entry name" value="Hemolysn_Ca-bd"/>
</dbReference>
<dbReference type="OrthoDB" id="9809583at2"/>
<dbReference type="PROSITE" id="PS00330">
    <property type="entry name" value="HEMOLYSIN_CALCIUM"/>
    <property type="match status" value="2"/>
</dbReference>
<dbReference type="Proteomes" id="UP000093737">
    <property type="component" value="Unassembled WGS sequence"/>
</dbReference>
<evidence type="ECO:0000256" key="2">
    <source>
        <dbReference type="ARBA" id="ARBA00022525"/>
    </source>
</evidence>
<dbReference type="InterPro" id="IPR018511">
    <property type="entry name" value="Hemolysin-typ_Ca-bd_CS"/>
</dbReference>
<name>M5AM51_RHILI</name>
<dbReference type="GO" id="GO:0005576">
    <property type="term" value="C:extracellular region"/>
    <property type="evidence" value="ECO:0007669"/>
    <property type="project" value="UniProtKB-SubCell"/>
</dbReference>
<dbReference type="PRINTS" id="PR00313">
    <property type="entry name" value="CABNDNGRPT"/>
</dbReference>
<reference evidence="3" key="2">
    <citation type="journal article" date="2013" name="Microbes Environ.">
        <title>Commonalities and Differences among Symbiosis Islands of Three Mesorhizobium loti Strains.</title>
        <authorList>
            <person name="Kasai-Maita H."/>
            <person name="Hirakawa H."/>
            <person name="Nakamura Y."/>
            <person name="Kaneko T."/>
            <person name="Miki K."/>
            <person name="Maruya J."/>
            <person name="Okazaki S."/>
            <person name="Tabata S."/>
            <person name="Saeki K."/>
            <person name="Sato S."/>
        </authorList>
    </citation>
    <scope>NUCLEOTIDE SEQUENCE</scope>
    <source>
        <strain evidence="3">NZP2037</strain>
    </source>
</reference>
<dbReference type="InterPro" id="IPR050557">
    <property type="entry name" value="RTX_toxin/Mannuronan_C5-epim"/>
</dbReference>
<protein>
    <submittedName>
        <fullName evidence="3">Probable hemolysin-type calcium-binding protein</fullName>
    </submittedName>
</protein>
<organism evidence="3">
    <name type="scientific">Rhizobium loti</name>
    <name type="common">Mesorhizobium loti</name>
    <dbReference type="NCBI Taxonomy" id="381"/>
    <lineage>
        <taxon>Bacteria</taxon>
        <taxon>Pseudomonadati</taxon>
        <taxon>Pseudomonadota</taxon>
        <taxon>Alphaproteobacteria</taxon>
        <taxon>Hyphomicrobiales</taxon>
        <taxon>Phyllobacteriaceae</taxon>
        <taxon>Mesorhizobium</taxon>
    </lineage>
</organism>